<name>A0AAD5Y3U8_9FUNG</name>
<dbReference type="FunFam" id="2.130.10.10:FF:000242">
    <property type="entry name" value="WD repeat domain 19, isoform CRA_a"/>
    <property type="match status" value="1"/>
</dbReference>
<dbReference type="InterPro" id="IPR015943">
    <property type="entry name" value="WD40/YVTN_repeat-like_dom_sf"/>
</dbReference>
<evidence type="ECO:0000313" key="4">
    <source>
        <dbReference type="EMBL" id="KAJ3227473.1"/>
    </source>
</evidence>
<dbReference type="InterPro" id="IPR057855">
    <property type="entry name" value="Beta-prop_WDR19_1st"/>
</dbReference>
<evidence type="ECO:0000256" key="1">
    <source>
        <dbReference type="ARBA" id="ARBA00022574"/>
    </source>
</evidence>
<dbReference type="SUPFAM" id="SSF69322">
    <property type="entry name" value="Tricorn protease domain 2"/>
    <property type="match status" value="1"/>
</dbReference>
<organism evidence="4 5">
    <name type="scientific">Clydaea vesicula</name>
    <dbReference type="NCBI Taxonomy" id="447962"/>
    <lineage>
        <taxon>Eukaryota</taxon>
        <taxon>Fungi</taxon>
        <taxon>Fungi incertae sedis</taxon>
        <taxon>Chytridiomycota</taxon>
        <taxon>Chytridiomycota incertae sedis</taxon>
        <taxon>Chytridiomycetes</taxon>
        <taxon>Lobulomycetales</taxon>
        <taxon>Lobulomycetaceae</taxon>
        <taxon>Clydaea</taxon>
    </lineage>
</organism>
<reference evidence="4" key="1">
    <citation type="submission" date="2020-05" db="EMBL/GenBank/DDBJ databases">
        <title>Phylogenomic resolution of chytrid fungi.</title>
        <authorList>
            <person name="Stajich J.E."/>
            <person name="Amses K."/>
            <person name="Simmons R."/>
            <person name="Seto K."/>
            <person name="Myers J."/>
            <person name="Bonds A."/>
            <person name="Quandt C.A."/>
            <person name="Barry K."/>
            <person name="Liu P."/>
            <person name="Grigoriev I."/>
            <person name="Longcore J.E."/>
            <person name="James T.Y."/>
        </authorList>
    </citation>
    <scope>NUCLEOTIDE SEQUENCE</scope>
    <source>
        <strain evidence="4">JEL0476</strain>
    </source>
</reference>
<comment type="caution">
    <text evidence="4">The sequence shown here is derived from an EMBL/GenBank/DDBJ whole genome shotgun (WGS) entry which is preliminary data.</text>
</comment>
<dbReference type="Proteomes" id="UP001211065">
    <property type="component" value="Unassembled WGS sequence"/>
</dbReference>
<proteinExistence type="predicted"/>
<dbReference type="InterPro" id="IPR001680">
    <property type="entry name" value="WD40_rpt"/>
</dbReference>
<protein>
    <submittedName>
        <fullName evidence="4">WD repeat-containing protein 19</fullName>
    </submittedName>
</protein>
<dbReference type="AlphaFoldDB" id="A0AAD5Y3U8"/>
<dbReference type="GO" id="GO:0060271">
    <property type="term" value="P:cilium assembly"/>
    <property type="evidence" value="ECO:0007669"/>
    <property type="project" value="TreeGrafter"/>
</dbReference>
<sequence>MVEENYYLNGSLSIPLFWQWLGNLISQYKINFIVLKPRSNLSVHIYDKHSDQIDNFLLSAQCINLEWSPDGETLALIQEKSSLLLLWDANSKKISLQLDTNMKSLRLLKWSENGDKLSIGTAKGNLFILDRRSGKKIPVMGKHTKSIVCGAWNSDDCFACASDDQTFSISNTAGDTLFQMPIKGDPSQMQWNKNTNKDNKSESLLSIVLNERSLFFYNTNDSNSPTELSFQTKYGNIVNYEWFGESSIIIGFSLGYLIVISTKKNEIGQEIFQSRDHKDVLTDVSISLALNKVATCGDTCIKIHDLSDMQDVWAIINLDDERCKLDEIGWSEDGQFLTISTKE</sequence>
<dbReference type="Gene3D" id="2.130.10.10">
    <property type="entry name" value="YVTN repeat-like/Quinoprotein amine dehydrogenase"/>
    <property type="match status" value="2"/>
</dbReference>
<keyword evidence="5" id="KW-1185">Reference proteome</keyword>
<gene>
    <name evidence="4" type="primary">WDR19_1</name>
    <name evidence="4" type="ORF">HK099_001929</name>
</gene>
<dbReference type="EMBL" id="JADGJW010000016">
    <property type="protein sequence ID" value="KAJ3227473.1"/>
    <property type="molecule type" value="Genomic_DNA"/>
</dbReference>
<feature type="domain" description="WDR19 first beta-propeller" evidence="3">
    <location>
        <begin position="38"/>
        <end position="342"/>
    </location>
</feature>
<accession>A0AAD5Y3U8</accession>
<dbReference type="GO" id="GO:0005929">
    <property type="term" value="C:cilium"/>
    <property type="evidence" value="ECO:0007669"/>
    <property type="project" value="TreeGrafter"/>
</dbReference>
<dbReference type="Pfam" id="PF23389">
    <property type="entry name" value="Beta-prop_WDR19_1st"/>
    <property type="match status" value="1"/>
</dbReference>
<keyword evidence="2" id="KW-0677">Repeat</keyword>
<evidence type="ECO:0000256" key="2">
    <source>
        <dbReference type="ARBA" id="ARBA00022737"/>
    </source>
</evidence>
<dbReference type="GO" id="GO:0035721">
    <property type="term" value="P:intraciliary retrograde transport"/>
    <property type="evidence" value="ECO:0007669"/>
    <property type="project" value="InterPro"/>
</dbReference>
<evidence type="ECO:0000259" key="3">
    <source>
        <dbReference type="Pfam" id="PF23389"/>
    </source>
</evidence>
<dbReference type="InterPro" id="IPR040379">
    <property type="entry name" value="WDR19/dyf-2"/>
</dbReference>
<dbReference type="SMART" id="SM00320">
    <property type="entry name" value="WD40"/>
    <property type="match status" value="3"/>
</dbReference>
<dbReference type="GO" id="GO:0030991">
    <property type="term" value="C:intraciliary transport particle A"/>
    <property type="evidence" value="ECO:0007669"/>
    <property type="project" value="TreeGrafter"/>
</dbReference>
<dbReference type="PANTHER" id="PTHR14920:SF0">
    <property type="entry name" value="WD REPEAT DOMAIN 19"/>
    <property type="match status" value="1"/>
</dbReference>
<dbReference type="PANTHER" id="PTHR14920">
    <property type="entry name" value="OSMOTIC AVOIDANCE ABNORMAL PROTEIN 1/WD REPEAT MEMBRANE PROTEIN"/>
    <property type="match status" value="1"/>
</dbReference>
<keyword evidence="1" id="KW-0853">WD repeat</keyword>
<evidence type="ECO:0000313" key="5">
    <source>
        <dbReference type="Proteomes" id="UP001211065"/>
    </source>
</evidence>